<dbReference type="AlphaFoldDB" id="A0A7T7BIE7"/>
<sequence length="74" mass="7958">MTTTPHRDGTDQVVNQLAALEATLSSTSSNSDSSLIAVPTAEPQSVAPGPQYNETEDEEIFYHLRSLMPVPCLP</sequence>
<dbReference type="EMBL" id="CP060774">
    <property type="protein sequence ID" value="QQK40924.1"/>
    <property type="molecule type" value="Genomic_DNA"/>
</dbReference>
<gene>
    <name evidence="1" type="ORF">Pdw03_3778</name>
</gene>
<dbReference type="GO" id="GO:0016746">
    <property type="term" value="F:acyltransferase activity"/>
    <property type="evidence" value="ECO:0007669"/>
    <property type="project" value="UniProtKB-KW"/>
</dbReference>
<dbReference type="RefSeq" id="XP_065955991.1">
    <property type="nucleotide sequence ID" value="XM_066100591.1"/>
</dbReference>
<evidence type="ECO:0000313" key="2">
    <source>
        <dbReference type="Proteomes" id="UP000595662"/>
    </source>
</evidence>
<proteinExistence type="predicted"/>
<organism evidence="1 2">
    <name type="scientific">Penicillium digitatum</name>
    <name type="common">Green mold</name>
    <dbReference type="NCBI Taxonomy" id="36651"/>
    <lineage>
        <taxon>Eukaryota</taxon>
        <taxon>Fungi</taxon>
        <taxon>Dikarya</taxon>
        <taxon>Ascomycota</taxon>
        <taxon>Pezizomycotina</taxon>
        <taxon>Eurotiomycetes</taxon>
        <taxon>Eurotiomycetidae</taxon>
        <taxon>Eurotiales</taxon>
        <taxon>Aspergillaceae</taxon>
        <taxon>Penicillium</taxon>
    </lineage>
</organism>
<keyword evidence="1" id="KW-0808">Transferase</keyword>
<protein>
    <submittedName>
        <fullName evidence="1">Acyl-CoA N-acyltransferase</fullName>
    </submittedName>
</protein>
<dbReference type="Proteomes" id="UP000595662">
    <property type="component" value="Chromosome 1"/>
</dbReference>
<evidence type="ECO:0000313" key="1">
    <source>
        <dbReference type="EMBL" id="QQK40924.1"/>
    </source>
</evidence>
<dbReference type="GeneID" id="90952544"/>
<keyword evidence="1" id="KW-0012">Acyltransferase</keyword>
<reference evidence="1 2" key="1">
    <citation type="submission" date="2020-08" db="EMBL/GenBank/DDBJ databases">
        <title>The completed genome sequence of the pathogenic ascomycete fungus Penicillium digitatum.</title>
        <authorList>
            <person name="Wang M."/>
        </authorList>
    </citation>
    <scope>NUCLEOTIDE SEQUENCE [LARGE SCALE GENOMIC DNA]</scope>
    <source>
        <strain evidence="1 2">PdW03</strain>
    </source>
</reference>
<accession>A0A7T7BIE7</accession>
<name>A0A7T7BIE7_PENDI</name>